<dbReference type="Pfam" id="PF03719">
    <property type="entry name" value="Ribosomal_S5_C"/>
    <property type="match status" value="1"/>
</dbReference>
<dbReference type="SUPFAM" id="SSF54768">
    <property type="entry name" value="dsRNA-binding domain-like"/>
    <property type="match status" value="1"/>
</dbReference>
<comment type="similarity">
    <text evidence="2 9">Belongs to the universal ribosomal protein uS5 family.</text>
</comment>
<dbReference type="EMBL" id="JANBTW010000002">
    <property type="protein sequence ID" value="KAJ2681009.1"/>
    <property type="molecule type" value="Genomic_DNA"/>
</dbReference>
<evidence type="ECO:0000256" key="2">
    <source>
        <dbReference type="ARBA" id="ARBA00008945"/>
    </source>
</evidence>
<evidence type="ECO:0000313" key="11">
    <source>
        <dbReference type="EMBL" id="KAJ2681009.1"/>
    </source>
</evidence>
<keyword evidence="3 8" id="KW-0689">Ribosomal protein</keyword>
<dbReference type="InterPro" id="IPR020568">
    <property type="entry name" value="Ribosomal_Su5_D2-typ_SF"/>
</dbReference>
<gene>
    <name evidence="11" type="primary">MRPS5</name>
    <name evidence="11" type="ORF">GGI25_000315</name>
</gene>
<dbReference type="InterPro" id="IPR000851">
    <property type="entry name" value="Ribosomal_uS5"/>
</dbReference>
<comment type="subcellular location">
    <subcellularLocation>
        <location evidence="1">Mitochondrion</location>
    </subcellularLocation>
</comment>
<proteinExistence type="inferred from homology"/>
<name>A0A9W8L1L5_9FUNG</name>
<dbReference type="AlphaFoldDB" id="A0A9W8L1L5"/>
<dbReference type="GO" id="GO:0005743">
    <property type="term" value="C:mitochondrial inner membrane"/>
    <property type="evidence" value="ECO:0007669"/>
    <property type="project" value="UniProtKB-ARBA"/>
</dbReference>
<evidence type="ECO:0000256" key="4">
    <source>
        <dbReference type="ARBA" id="ARBA00023128"/>
    </source>
</evidence>
<dbReference type="GO" id="GO:0003723">
    <property type="term" value="F:RNA binding"/>
    <property type="evidence" value="ECO:0007669"/>
    <property type="project" value="InterPro"/>
</dbReference>
<keyword evidence="4" id="KW-0496">Mitochondrion</keyword>
<reference evidence="11" key="1">
    <citation type="submission" date="2022-07" db="EMBL/GenBank/DDBJ databases">
        <title>Phylogenomic reconstructions and comparative analyses of Kickxellomycotina fungi.</title>
        <authorList>
            <person name="Reynolds N.K."/>
            <person name="Stajich J.E."/>
            <person name="Barry K."/>
            <person name="Grigoriev I.V."/>
            <person name="Crous P."/>
            <person name="Smith M.E."/>
        </authorList>
    </citation>
    <scope>NUCLEOTIDE SEQUENCE</scope>
    <source>
        <strain evidence="11">NRRL 3115</strain>
    </source>
</reference>
<dbReference type="Gene3D" id="3.30.160.20">
    <property type="match status" value="1"/>
</dbReference>
<dbReference type="GO" id="GO:0003735">
    <property type="term" value="F:structural constituent of ribosome"/>
    <property type="evidence" value="ECO:0007669"/>
    <property type="project" value="UniProtKB-UniRule"/>
</dbReference>
<evidence type="ECO:0000256" key="7">
    <source>
        <dbReference type="ARBA" id="ARBA00041606"/>
    </source>
</evidence>
<dbReference type="PANTHER" id="PTHR48277:SF1">
    <property type="entry name" value="MITOCHONDRIAL RIBOSOMAL PROTEIN S5"/>
    <property type="match status" value="1"/>
</dbReference>
<keyword evidence="5 8" id="KW-0687">Ribonucleoprotein</keyword>
<organism evidence="11 12">
    <name type="scientific">Coemansia spiralis</name>
    <dbReference type="NCBI Taxonomy" id="417178"/>
    <lineage>
        <taxon>Eukaryota</taxon>
        <taxon>Fungi</taxon>
        <taxon>Fungi incertae sedis</taxon>
        <taxon>Zoopagomycota</taxon>
        <taxon>Kickxellomycotina</taxon>
        <taxon>Kickxellomycetes</taxon>
        <taxon>Kickxellales</taxon>
        <taxon>Kickxellaceae</taxon>
        <taxon>Coemansia</taxon>
    </lineage>
</organism>
<dbReference type="Gene3D" id="3.30.230.10">
    <property type="match status" value="1"/>
</dbReference>
<dbReference type="PROSITE" id="PS00585">
    <property type="entry name" value="RIBOSOMAL_S5"/>
    <property type="match status" value="1"/>
</dbReference>
<evidence type="ECO:0000256" key="1">
    <source>
        <dbReference type="ARBA" id="ARBA00004173"/>
    </source>
</evidence>
<evidence type="ECO:0000259" key="10">
    <source>
        <dbReference type="PROSITE" id="PS50881"/>
    </source>
</evidence>
<evidence type="ECO:0000256" key="3">
    <source>
        <dbReference type="ARBA" id="ARBA00022980"/>
    </source>
</evidence>
<dbReference type="GO" id="GO:0006412">
    <property type="term" value="P:translation"/>
    <property type="evidence" value="ECO:0007669"/>
    <property type="project" value="InterPro"/>
</dbReference>
<dbReference type="InterPro" id="IPR014721">
    <property type="entry name" value="Ribsml_uS5_D2-typ_fold_subgr"/>
</dbReference>
<dbReference type="FunFam" id="3.30.160.20:FF:000022">
    <property type="entry name" value="28S ribosomal protein S5, mitochondrial"/>
    <property type="match status" value="1"/>
</dbReference>
<dbReference type="FunFam" id="3.30.230.10:FF:000002">
    <property type="entry name" value="30S ribosomal protein S5"/>
    <property type="match status" value="1"/>
</dbReference>
<dbReference type="InterPro" id="IPR005324">
    <property type="entry name" value="Ribosomal_uS5_C"/>
</dbReference>
<dbReference type="InterPro" id="IPR013810">
    <property type="entry name" value="Ribosomal_uS5_N"/>
</dbReference>
<dbReference type="Proteomes" id="UP001151518">
    <property type="component" value="Unassembled WGS sequence"/>
</dbReference>
<dbReference type="InterPro" id="IPR018192">
    <property type="entry name" value="Ribosomal_uS5_N_CS"/>
</dbReference>
<evidence type="ECO:0000256" key="5">
    <source>
        <dbReference type="ARBA" id="ARBA00023274"/>
    </source>
</evidence>
<dbReference type="PANTHER" id="PTHR48277">
    <property type="entry name" value="MITOCHONDRIAL RIBOSOMAL PROTEIN S5"/>
    <property type="match status" value="1"/>
</dbReference>
<dbReference type="PROSITE" id="PS50881">
    <property type="entry name" value="S5_DSRBD"/>
    <property type="match status" value="1"/>
</dbReference>
<dbReference type="GO" id="GO:0005763">
    <property type="term" value="C:mitochondrial small ribosomal subunit"/>
    <property type="evidence" value="ECO:0007669"/>
    <property type="project" value="UniProtKB-ARBA"/>
</dbReference>
<comment type="caution">
    <text evidence="11">The sequence shown here is derived from an EMBL/GenBank/DDBJ whole genome shotgun (WGS) entry which is preliminary data.</text>
</comment>
<dbReference type="SUPFAM" id="SSF54211">
    <property type="entry name" value="Ribosomal protein S5 domain 2-like"/>
    <property type="match status" value="1"/>
</dbReference>
<dbReference type="OrthoDB" id="309483at2759"/>
<evidence type="ECO:0000256" key="8">
    <source>
        <dbReference type="PROSITE-ProRule" id="PRU00268"/>
    </source>
</evidence>
<sequence length="313" mass="35528">MSAVSFRIARVLRGVSSVRGCRSLSSSSCLFRIPVSSDNPLPLPKVKKIPDLSQFDLLYDDVEENSSIINLWKKQKAQELGSDSSTSANVDAIVRKERKIPNWPEDEPIGCPRQEVDERMLVENERDMFWSEDLLIPYDQFKKLSKKTLIVKRTVQMTRKGKVPSMYVLVVVGNGNGSAGYGEGKSTEATKAMLIATRDAIKHMQHFPRYDNRTIYHDIEHKFKATKLMLWARRPGFGCRAAPMIHEICECIGIHDLASKIHGSRNPMNVIKAFFEALRTQRVPDNLAKARGIRLVDINHTYYAGIRSTPIKR</sequence>
<protein>
    <recommendedName>
        <fullName evidence="6">Small ribosomal subunit protein uS5m</fullName>
    </recommendedName>
    <alternativeName>
        <fullName evidence="7">28S ribosomal protein S5, mitochondrial</fullName>
    </alternativeName>
</protein>
<evidence type="ECO:0000256" key="6">
    <source>
        <dbReference type="ARBA" id="ARBA00039335"/>
    </source>
</evidence>
<feature type="domain" description="S5 DRBM" evidence="10">
    <location>
        <begin position="144"/>
        <end position="207"/>
    </location>
</feature>
<dbReference type="Pfam" id="PF00333">
    <property type="entry name" value="Ribosomal_S5"/>
    <property type="match status" value="1"/>
</dbReference>
<evidence type="ECO:0000313" key="12">
    <source>
        <dbReference type="Proteomes" id="UP001151518"/>
    </source>
</evidence>
<evidence type="ECO:0000256" key="9">
    <source>
        <dbReference type="RuleBase" id="RU003823"/>
    </source>
</evidence>
<accession>A0A9W8L1L5</accession>